<name>A0A899FTY8_9ASCO</name>
<dbReference type="PANTHER" id="PTHR38422:SF1">
    <property type="entry name" value="SOMETHING ABOUT SILENCING PROTEIN 4"/>
    <property type="match status" value="1"/>
</dbReference>
<feature type="domain" description="Something about silencing protein 4" evidence="1">
    <location>
        <begin position="285"/>
        <end position="380"/>
    </location>
</feature>
<evidence type="ECO:0000313" key="2">
    <source>
        <dbReference type="EMBL" id="QSL64143.1"/>
    </source>
</evidence>
<dbReference type="GO" id="GO:0033255">
    <property type="term" value="C:SAS acetyltransferase complex"/>
    <property type="evidence" value="ECO:0007669"/>
    <property type="project" value="InterPro"/>
</dbReference>
<reference evidence="2" key="1">
    <citation type="submission" date="2020-06" db="EMBL/GenBank/DDBJ databases">
        <title>Genomes of multiple members of Pneumocystis genus reveal paths to human pathogen Pneumocystis jirovecii.</title>
        <authorList>
            <person name="Cisse O.H."/>
            <person name="Ma L."/>
            <person name="Dekker J."/>
            <person name="Khil P."/>
            <person name="Jo J."/>
            <person name="Brenchley J."/>
            <person name="Blair R."/>
            <person name="Pahar B."/>
            <person name="Chabe M."/>
            <person name="Van Rompay K.A."/>
            <person name="Keesler R."/>
            <person name="Sukura A."/>
            <person name="Hirsch V."/>
            <person name="Kutty G."/>
            <person name="Liu Y."/>
            <person name="Peng L."/>
            <person name="Chen J."/>
            <person name="Song J."/>
            <person name="Weissenbacher-Lang C."/>
            <person name="Xu J."/>
            <person name="Upham N.S."/>
            <person name="Stajich J.E."/>
            <person name="Cuomo C.A."/>
            <person name="Cushion M.T."/>
            <person name="Kovacs J.A."/>
        </authorList>
    </citation>
    <scope>NUCLEOTIDE SEQUENCE</scope>
    <source>
        <strain evidence="2">2A</strain>
    </source>
</reference>
<accession>A0A899FTY8</accession>
<dbReference type="OrthoDB" id="1938992at2759"/>
<dbReference type="Proteomes" id="UP000663699">
    <property type="component" value="Chromosome 1"/>
</dbReference>
<keyword evidence="3" id="KW-1185">Reference proteome</keyword>
<gene>
    <name evidence="2" type="ORF">MERGE_000298</name>
</gene>
<sequence>MSLNSTRLEEPKDEASIIEIKRTNSVLDAFPRFDVDIMTAAYMSTMEIINEEEDLLFTEYKELCQELQSWIRSRIVYDHLMTRKRIRLSVDWVIAKEEELEKTRKEILGCMEAVKKALGLFHLFTGLADILACYILIFNKAVFSRTISEKTEICNLQGDTYYQGVDPNIWGSFNRAVTLKNNERPTRQNYMDRTAVQTIIHYLYNYSNDEFTNIDEELLGLSILITSQPKDFLNLQPHPLFEHISKDLSVYISSKKNVPVRTPVVFKISSTYKAEPRIKSNILVDPLSDNLFHSNHKRFDKQEKHIRNIEYERFTYDRLYLEQKIDQLNGSNWKKVVMAISNITGCNDPLEIQRQYIIKRLEKVLEKFDSWKRVQLQHKKRIRVTNLNKNSIPKANKTILPKNHLKKKLGNQISEIIPLITEKINNDELNIDKHIQKKRKKSISLSRSLNNNITIPSFCTAPEEESNKSKDLSIENKNTYVEDKNIPNENTHVKNENTNVKNQEIPIENKDALTLDQPDKVHKEKINKIAYSTRNKKGSSFIKSPHIKEAITNNWRRSNRIILAFGQPLPKITTKVQEFSLPFEILERTQK</sequence>
<dbReference type="Pfam" id="PF15460">
    <property type="entry name" value="SAS4"/>
    <property type="match status" value="1"/>
</dbReference>
<proteinExistence type="predicted"/>
<organism evidence="2 3">
    <name type="scientific">Pneumocystis wakefieldiae</name>
    <dbReference type="NCBI Taxonomy" id="38082"/>
    <lineage>
        <taxon>Eukaryota</taxon>
        <taxon>Fungi</taxon>
        <taxon>Dikarya</taxon>
        <taxon>Ascomycota</taxon>
        <taxon>Taphrinomycotina</taxon>
        <taxon>Pneumocystomycetes</taxon>
        <taxon>Pneumocystaceae</taxon>
        <taxon>Pneumocystis</taxon>
    </lineage>
</organism>
<dbReference type="InterPro" id="IPR029184">
    <property type="entry name" value="Sas4_dom"/>
</dbReference>
<evidence type="ECO:0000259" key="1">
    <source>
        <dbReference type="Pfam" id="PF15460"/>
    </source>
</evidence>
<protein>
    <recommendedName>
        <fullName evidence="1">Something about silencing protein 4 domain-containing protein</fullName>
    </recommendedName>
</protein>
<dbReference type="GO" id="GO:0004402">
    <property type="term" value="F:histone acetyltransferase activity"/>
    <property type="evidence" value="ECO:0007669"/>
    <property type="project" value="TreeGrafter"/>
</dbReference>
<evidence type="ECO:0000313" key="3">
    <source>
        <dbReference type="Proteomes" id="UP000663699"/>
    </source>
</evidence>
<dbReference type="EMBL" id="CP054532">
    <property type="protein sequence ID" value="QSL64143.1"/>
    <property type="molecule type" value="Genomic_DNA"/>
</dbReference>
<dbReference type="PANTHER" id="PTHR38422">
    <property type="entry name" value="SOMETHING ABOUT SILENCING PROTEIN 4"/>
    <property type="match status" value="1"/>
</dbReference>
<dbReference type="InterPro" id="IPR038988">
    <property type="entry name" value="Sas4"/>
</dbReference>
<dbReference type="AlphaFoldDB" id="A0A899FTY8"/>